<dbReference type="Pfam" id="PF14258">
    <property type="entry name" value="DUF4350"/>
    <property type="match status" value="1"/>
</dbReference>
<dbReference type="EMBL" id="CP065720">
    <property type="protein sequence ID" value="QPT15927.1"/>
    <property type="molecule type" value="Genomic_DNA"/>
</dbReference>
<feature type="domain" description="DUF4350" evidence="1">
    <location>
        <begin position="42"/>
        <end position="238"/>
    </location>
</feature>
<evidence type="ECO:0000313" key="3">
    <source>
        <dbReference type="Proteomes" id="UP000595058"/>
    </source>
</evidence>
<keyword evidence="3" id="KW-1185">Reference proteome</keyword>
<proteinExistence type="predicted"/>
<name>A0ABX6XNH3_9GAMM</name>
<dbReference type="InterPro" id="IPR025646">
    <property type="entry name" value="DUF4350"/>
</dbReference>
<gene>
    <name evidence="2" type="ORF">I6G34_10570</name>
</gene>
<sequence length="391" mass="44199">MSRLGSRLLIAAFVVLVALAASWLFAKLQPYEEVVEHGPSPEAQRNTYLAAELFLRSLDLPVTQLESSAGLETLPSRGQTLLLLGDRRNLTPRQTDRLLEWAAAGGHLVVVAERIWDEQAGKSGDLLLDRLNIQQYQAEDLDDESARASVQGTADDHPQLTKLYLENETAPAYLAFDTDYHLYDADNRAHAWANSAGATHMLQLQHGDGLITALTDSWLWQNRNIGKYDHAWLLWYLTQDSAVTLVHRSEHDGLFTQLRRYFPELLVILGLLILLGAWHVGQRFGPLQPPANNARRQLQEHLRGTAEFLLRHGRQHGLLQRLQHDIRRRANLHHPGFDRLTEPAQRSVLARLSNMPVASIEAAMQPRPAQRMSAVEFTRQVTHLQTLRNAL</sequence>
<dbReference type="GeneID" id="75213748"/>
<protein>
    <submittedName>
        <fullName evidence="2">DUF4350 domain-containing protein</fullName>
    </submittedName>
</protein>
<evidence type="ECO:0000259" key="1">
    <source>
        <dbReference type="Pfam" id="PF14258"/>
    </source>
</evidence>
<reference evidence="2 3" key="1">
    <citation type="submission" date="2020-12" db="EMBL/GenBank/DDBJ databases">
        <title>FDA dAtabase for Regulatory Grade micrObial Sequences (FDA-ARGOS): Supporting development and validation of Infectious Disease Dx tests.</title>
        <authorList>
            <person name="Sproer C."/>
            <person name="Gronow S."/>
            <person name="Severitt S."/>
            <person name="Schroder I."/>
            <person name="Tallon L."/>
            <person name="Sadzewicz L."/>
            <person name="Zhao X."/>
            <person name="Boylan J."/>
            <person name="Ott S."/>
            <person name="Bowen H."/>
            <person name="Vavikolanu K."/>
            <person name="Mehta A."/>
            <person name="Aluvathingal J."/>
            <person name="Nadendla S."/>
            <person name="Lowell S."/>
            <person name="Myers T."/>
            <person name="Yan Y."/>
            <person name="Sichtig H."/>
        </authorList>
    </citation>
    <scope>NUCLEOTIDE SEQUENCE [LARGE SCALE GENOMIC DNA]</scope>
    <source>
        <strain evidence="2 3">FDAARGOS_877</strain>
    </source>
</reference>
<accession>A0ABX6XNH3</accession>
<dbReference type="Proteomes" id="UP000595058">
    <property type="component" value="Chromosome"/>
</dbReference>
<evidence type="ECO:0000313" key="2">
    <source>
        <dbReference type="EMBL" id="QPT15927.1"/>
    </source>
</evidence>
<organism evidence="2 3">
    <name type="scientific">Stutzerimonas frequens</name>
    <dbReference type="NCBI Taxonomy" id="2968969"/>
    <lineage>
        <taxon>Bacteria</taxon>
        <taxon>Pseudomonadati</taxon>
        <taxon>Pseudomonadota</taxon>
        <taxon>Gammaproteobacteria</taxon>
        <taxon>Pseudomonadales</taxon>
        <taxon>Pseudomonadaceae</taxon>
        <taxon>Stutzerimonas</taxon>
    </lineage>
</organism>
<dbReference type="RefSeq" id="WP_102840648.1">
    <property type="nucleotide sequence ID" value="NZ_CP065720.1"/>
</dbReference>